<dbReference type="STRING" id="411945.GA0061102_101235"/>
<dbReference type="PROSITE" id="PS00894">
    <property type="entry name" value="HTH_DEOR_1"/>
    <property type="match status" value="1"/>
</dbReference>
<evidence type="ECO:0000313" key="6">
    <source>
        <dbReference type="EMBL" id="SCB26263.1"/>
    </source>
</evidence>
<proteinExistence type="predicted"/>
<dbReference type="Proteomes" id="UP000199435">
    <property type="component" value="Unassembled WGS sequence"/>
</dbReference>
<dbReference type="SMART" id="SM00420">
    <property type="entry name" value="HTH_DEOR"/>
    <property type="match status" value="1"/>
</dbReference>
<dbReference type="InterPro" id="IPR014036">
    <property type="entry name" value="DeoR-like_C"/>
</dbReference>
<dbReference type="OrthoDB" id="31600at2"/>
<accession>A0A1C3VEQ0</accession>
<feature type="domain" description="HTH deoR-type" evidence="5">
    <location>
        <begin position="6"/>
        <end position="61"/>
    </location>
</feature>
<gene>
    <name evidence="6" type="ORF">GA0061102_101235</name>
</gene>
<protein>
    <submittedName>
        <fullName evidence="6">Transcriptional regulator, DeoR family</fullName>
    </submittedName>
</protein>
<evidence type="ECO:0000256" key="3">
    <source>
        <dbReference type="ARBA" id="ARBA00023125"/>
    </source>
</evidence>
<dbReference type="PANTHER" id="PTHR30363">
    <property type="entry name" value="HTH-TYPE TRANSCRIPTIONAL REGULATOR SRLR-RELATED"/>
    <property type="match status" value="1"/>
</dbReference>
<evidence type="ECO:0000259" key="5">
    <source>
        <dbReference type="PROSITE" id="PS51000"/>
    </source>
</evidence>
<keyword evidence="4" id="KW-0804">Transcription</keyword>
<keyword evidence="7" id="KW-1185">Reference proteome</keyword>
<evidence type="ECO:0000256" key="1">
    <source>
        <dbReference type="ARBA" id="ARBA00022491"/>
    </source>
</evidence>
<dbReference type="GO" id="GO:0003677">
    <property type="term" value="F:DNA binding"/>
    <property type="evidence" value="ECO:0007669"/>
    <property type="project" value="UniProtKB-KW"/>
</dbReference>
<dbReference type="RefSeq" id="WP_092847604.1">
    <property type="nucleotide sequence ID" value="NZ_FMAH01000012.1"/>
</dbReference>
<dbReference type="Pfam" id="PF00455">
    <property type="entry name" value="DeoRC"/>
    <property type="match status" value="1"/>
</dbReference>
<evidence type="ECO:0000256" key="4">
    <source>
        <dbReference type="ARBA" id="ARBA00023163"/>
    </source>
</evidence>
<sequence>MSKLPAAGRHQNIVSLVNGGHGMSIAAMAEAFGVSTETVRRDLVALERNGALRRVYGGAIPSDRKAPLEDRVLMERAGKQAMGRRVSSLIEADQWIFMTGGSSVLAVAEAMRDGPTVSVMTNMPAIGEALQAGQRHRVHFTGGEYNASSKMLIGDEVFDAIENCSFDLSIVGVYGLDERFGLVEETRHNMRLKLQIVSQSRDAIYVADHTKIGAPGRYQSIPFKDISTFVTDEQLAPRFTALLTEAGASILYPEKADDDALQVSTAAENPDHE</sequence>
<keyword evidence="1" id="KW-0678">Repressor</keyword>
<dbReference type="PRINTS" id="PR00037">
    <property type="entry name" value="HTHLACR"/>
</dbReference>
<dbReference type="AlphaFoldDB" id="A0A1C3VEQ0"/>
<dbReference type="SMART" id="SM01134">
    <property type="entry name" value="DeoRC"/>
    <property type="match status" value="1"/>
</dbReference>
<dbReference type="InterPro" id="IPR001034">
    <property type="entry name" value="DeoR_HTH"/>
</dbReference>
<dbReference type="SUPFAM" id="SSF46785">
    <property type="entry name" value="Winged helix' DNA-binding domain"/>
    <property type="match status" value="1"/>
</dbReference>
<keyword evidence="3" id="KW-0238">DNA-binding</keyword>
<dbReference type="InterPro" id="IPR050313">
    <property type="entry name" value="Carb_Metab_HTH_regulators"/>
</dbReference>
<organism evidence="6 7">
    <name type="scientific">Rhizobium miluonense</name>
    <dbReference type="NCBI Taxonomy" id="411945"/>
    <lineage>
        <taxon>Bacteria</taxon>
        <taxon>Pseudomonadati</taxon>
        <taxon>Pseudomonadota</taxon>
        <taxon>Alphaproteobacteria</taxon>
        <taxon>Hyphomicrobiales</taxon>
        <taxon>Rhizobiaceae</taxon>
        <taxon>Rhizobium/Agrobacterium group</taxon>
        <taxon>Rhizobium</taxon>
    </lineage>
</organism>
<reference evidence="7" key="1">
    <citation type="submission" date="2016-08" db="EMBL/GenBank/DDBJ databases">
        <authorList>
            <person name="Varghese N."/>
            <person name="Submissions Spin"/>
        </authorList>
    </citation>
    <scope>NUCLEOTIDE SEQUENCE [LARGE SCALE GENOMIC DNA]</scope>
    <source>
        <strain evidence="7">HAMBI 2971</strain>
    </source>
</reference>
<dbReference type="PROSITE" id="PS51000">
    <property type="entry name" value="HTH_DEOR_2"/>
    <property type="match status" value="1"/>
</dbReference>
<name>A0A1C3VEQ0_9HYPH</name>
<dbReference type="SUPFAM" id="SSF100950">
    <property type="entry name" value="NagB/RpiA/CoA transferase-like"/>
    <property type="match status" value="1"/>
</dbReference>
<dbReference type="InterPro" id="IPR037171">
    <property type="entry name" value="NagB/RpiA_transferase-like"/>
</dbReference>
<dbReference type="PANTHER" id="PTHR30363:SF4">
    <property type="entry name" value="GLYCEROL-3-PHOSPHATE REGULON REPRESSOR"/>
    <property type="match status" value="1"/>
</dbReference>
<dbReference type="GO" id="GO:0003700">
    <property type="term" value="F:DNA-binding transcription factor activity"/>
    <property type="evidence" value="ECO:0007669"/>
    <property type="project" value="InterPro"/>
</dbReference>
<keyword evidence="2" id="KW-0805">Transcription regulation</keyword>
<dbReference type="InterPro" id="IPR036390">
    <property type="entry name" value="WH_DNA-bd_sf"/>
</dbReference>
<evidence type="ECO:0000256" key="2">
    <source>
        <dbReference type="ARBA" id="ARBA00023015"/>
    </source>
</evidence>
<dbReference type="InterPro" id="IPR018356">
    <property type="entry name" value="Tscrpt_reg_HTH_DeoR_CS"/>
</dbReference>
<dbReference type="EMBL" id="FMAH01000012">
    <property type="protein sequence ID" value="SCB26263.1"/>
    <property type="molecule type" value="Genomic_DNA"/>
</dbReference>
<evidence type="ECO:0000313" key="7">
    <source>
        <dbReference type="Proteomes" id="UP000199435"/>
    </source>
</evidence>
<dbReference type="Pfam" id="PF08220">
    <property type="entry name" value="HTH_DeoR"/>
    <property type="match status" value="1"/>
</dbReference>